<keyword evidence="7" id="KW-0472">Membrane</keyword>
<feature type="compositionally biased region" description="Low complexity" evidence="9">
    <location>
        <begin position="46"/>
        <end position="63"/>
    </location>
</feature>
<evidence type="ECO:0000256" key="5">
    <source>
        <dbReference type="ARBA" id="ARBA00022927"/>
    </source>
</evidence>
<evidence type="ECO:0000256" key="8">
    <source>
        <dbReference type="ARBA" id="ARBA00031345"/>
    </source>
</evidence>
<dbReference type="PANTHER" id="PTHR21443">
    <property type="entry name" value="CONSERVED OLIGOMERIC GOLGI COMPLEX COMPONENT 7"/>
    <property type="match status" value="1"/>
</dbReference>
<evidence type="ECO:0000256" key="3">
    <source>
        <dbReference type="ARBA" id="ARBA00020984"/>
    </source>
</evidence>
<dbReference type="Pfam" id="PF10191">
    <property type="entry name" value="COG7"/>
    <property type="match status" value="1"/>
</dbReference>
<keyword evidence="4" id="KW-0813">Transport</keyword>
<evidence type="ECO:0000256" key="6">
    <source>
        <dbReference type="ARBA" id="ARBA00023034"/>
    </source>
</evidence>
<dbReference type="InterPro" id="IPR019335">
    <property type="entry name" value="COG7"/>
</dbReference>
<dbReference type="GO" id="GO:0007030">
    <property type="term" value="P:Golgi organization"/>
    <property type="evidence" value="ECO:0007669"/>
    <property type="project" value="TreeGrafter"/>
</dbReference>
<dbReference type="OrthoDB" id="245173at2759"/>
<comment type="caution">
    <text evidence="10">The sequence shown here is derived from an EMBL/GenBank/DDBJ whole genome shotgun (WGS) entry which is preliminary data.</text>
</comment>
<dbReference type="GO" id="GO:0017119">
    <property type="term" value="C:Golgi transport complex"/>
    <property type="evidence" value="ECO:0007669"/>
    <property type="project" value="InterPro"/>
</dbReference>
<protein>
    <recommendedName>
        <fullName evidence="3">Conserved oligomeric Golgi complex subunit 7</fullName>
    </recommendedName>
    <alternativeName>
        <fullName evidence="8">Component of oligomeric Golgi complex 7</fullName>
    </alternativeName>
</protein>
<evidence type="ECO:0000256" key="4">
    <source>
        <dbReference type="ARBA" id="ARBA00022448"/>
    </source>
</evidence>
<evidence type="ECO:0000256" key="1">
    <source>
        <dbReference type="ARBA" id="ARBA00004395"/>
    </source>
</evidence>
<dbReference type="Proteomes" id="UP000239649">
    <property type="component" value="Unassembled WGS sequence"/>
</dbReference>
<dbReference type="GO" id="GO:0006886">
    <property type="term" value="P:intracellular protein transport"/>
    <property type="evidence" value="ECO:0007669"/>
    <property type="project" value="InterPro"/>
</dbReference>
<keyword evidence="6" id="KW-0333">Golgi apparatus</keyword>
<comment type="subcellular location">
    <subcellularLocation>
        <location evidence="1">Golgi apparatus membrane</location>
        <topology evidence="1">Peripheral membrane protein</topology>
    </subcellularLocation>
</comment>
<sequence>MGDTEGLSPLADEGRGEGRGQDSPYRPTLRGKGAATNGDAGRPLMRPGSPRRAASRSPTAAGPQTFGRAYMPFAAGFDHMAGEAPVYRSSRLHALNPTAAVSEDTSYLYTLDSGAETPATRAANPHKSAEHVRNTAAGASAKGGLAGKIFACRMHSRWRALPMIHHVSAGSTRGATLMLLAIFATGWPGSTCSTLQKEAATAHQPDLAQFAEKDFDAKAFINAACRGKTGDEPLERSLAELEMRLHLSAEDVSLYLADNSARAQHRIPAAARELLHIQDDVAALRGSAAGALAQVEDAGSGGTAAVIGQLEALDRVKRRMEEACSTLKEAAGLSALFQRVDDHFASNDLPRVAEALAGMRRGLAVVGDSVAEFRGGRDRLARLEERFAGMVEAPLIATFTKQKAEDVRQLSGMLETAGRGDAVQRLYCAARLPLLQAVWDSHGPGAPFATWLPGFYEQVGRALQCEAAWCGGALPERCPALPLALLNALLGRIEKPFKQRLSVAMAAQPGSVLPLEHLEQAAAAAADFVAAAFAALGGGGAGGVTADEFGEAQARVLAPLEEALGQYADRELACLSTELQAVAAQGTAAVGGDAGAAALEGCIAPALAACDAALARCLRLTAGTALPALARALDRAVQQYVAALQAGVASLQGRLAEAGGDGGPSDPDAAAESAEAVLPLLAVASQLVQRVALLEASLRQAAAEAVPQLLDGSGGAGGSLPSPAALRLRAQPALRQQLATFASSAASGAALLPLAASAATDLEASVSACVLEVLSQRPHATLAPLPRLSEWQQRVGALPLPTFSAYPLQYVTSVGEYLMMLPQQLEGARVGEENSEEAGQLVADWIDKVALDAAACYQQQLAALPGLSAQGAAQLAADLEYFCNVLSTLGVAVPPSLAAWQAAAAAPPDGMPAVAEAAAEGGDVGARSAVAAVARLRGVQLGGGAQA</sequence>
<evidence type="ECO:0000256" key="9">
    <source>
        <dbReference type="SAM" id="MobiDB-lite"/>
    </source>
</evidence>
<dbReference type="PANTHER" id="PTHR21443:SF0">
    <property type="entry name" value="CONSERVED OLIGOMERIC GOLGI COMPLEX SUBUNIT 7"/>
    <property type="match status" value="1"/>
</dbReference>
<organism evidence="10 11">
    <name type="scientific">Micractinium conductrix</name>
    <dbReference type="NCBI Taxonomy" id="554055"/>
    <lineage>
        <taxon>Eukaryota</taxon>
        <taxon>Viridiplantae</taxon>
        <taxon>Chlorophyta</taxon>
        <taxon>core chlorophytes</taxon>
        <taxon>Trebouxiophyceae</taxon>
        <taxon>Chlorellales</taxon>
        <taxon>Chlorellaceae</taxon>
        <taxon>Chlorella clade</taxon>
        <taxon>Micractinium</taxon>
    </lineage>
</organism>
<keyword evidence="5" id="KW-0653">Protein transport</keyword>
<evidence type="ECO:0000256" key="2">
    <source>
        <dbReference type="ARBA" id="ARBA00005831"/>
    </source>
</evidence>
<name>A0A2P6VI94_9CHLO</name>
<reference evidence="10 11" key="1">
    <citation type="journal article" date="2018" name="Plant J.">
        <title>Genome sequences of Chlorella sorokiniana UTEX 1602 and Micractinium conductrix SAG 241.80: implications to maltose excretion by a green alga.</title>
        <authorList>
            <person name="Arriola M.B."/>
            <person name="Velmurugan N."/>
            <person name="Zhang Y."/>
            <person name="Plunkett M.H."/>
            <person name="Hondzo H."/>
            <person name="Barney B.M."/>
        </authorList>
    </citation>
    <scope>NUCLEOTIDE SEQUENCE [LARGE SCALE GENOMIC DNA]</scope>
    <source>
        <strain evidence="10 11">SAG 241.80</strain>
    </source>
</reference>
<evidence type="ECO:0000256" key="7">
    <source>
        <dbReference type="ARBA" id="ARBA00023136"/>
    </source>
</evidence>
<gene>
    <name evidence="10" type="ORF">C2E20_3236</name>
</gene>
<proteinExistence type="inferred from homology"/>
<dbReference type="GO" id="GO:0000139">
    <property type="term" value="C:Golgi membrane"/>
    <property type="evidence" value="ECO:0007669"/>
    <property type="project" value="UniProtKB-SubCell"/>
</dbReference>
<evidence type="ECO:0000313" key="11">
    <source>
        <dbReference type="Proteomes" id="UP000239649"/>
    </source>
</evidence>
<feature type="region of interest" description="Disordered" evidence="9">
    <location>
        <begin position="1"/>
        <end position="65"/>
    </location>
</feature>
<dbReference type="AlphaFoldDB" id="A0A2P6VI94"/>
<comment type="similarity">
    <text evidence="2">Belongs to the COG7 family.</text>
</comment>
<dbReference type="GO" id="GO:0006890">
    <property type="term" value="P:retrograde vesicle-mediated transport, Golgi to endoplasmic reticulum"/>
    <property type="evidence" value="ECO:0007669"/>
    <property type="project" value="TreeGrafter"/>
</dbReference>
<evidence type="ECO:0000313" key="10">
    <source>
        <dbReference type="EMBL" id="PSC73802.1"/>
    </source>
</evidence>
<dbReference type="STRING" id="554055.A0A2P6VI94"/>
<dbReference type="EMBL" id="LHPF02000006">
    <property type="protein sequence ID" value="PSC73802.1"/>
    <property type="molecule type" value="Genomic_DNA"/>
</dbReference>
<accession>A0A2P6VI94</accession>
<keyword evidence="11" id="KW-1185">Reference proteome</keyword>